<accession>A0ABD3RXL7</accession>
<dbReference type="InterPro" id="IPR026741">
    <property type="entry name" value="SNO"/>
</dbReference>
<comment type="caution">
    <text evidence="4">The sequence shown here is derived from an EMBL/GenBank/DDBJ whole genome shotgun (WGS) entry which is preliminary data.</text>
</comment>
<keyword evidence="5" id="KW-1185">Reference proteome</keyword>
<dbReference type="PANTHER" id="PTHR12706">
    <property type="entry name" value="STRAWBERRY NOTCH-RELATED"/>
    <property type="match status" value="1"/>
</dbReference>
<dbReference type="Proteomes" id="UP001530377">
    <property type="component" value="Unassembled WGS sequence"/>
</dbReference>
<organism evidence="4 5">
    <name type="scientific">Cyclostephanos tholiformis</name>
    <dbReference type="NCBI Taxonomy" id="382380"/>
    <lineage>
        <taxon>Eukaryota</taxon>
        <taxon>Sar</taxon>
        <taxon>Stramenopiles</taxon>
        <taxon>Ochrophyta</taxon>
        <taxon>Bacillariophyta</taxon>
        <taxon>Coscinodiscophyceae</taxon>
        <taxon>Thalassiosirophycidae</taxon>
        <taxon>Stephanodiscales</taxon>
        <taxon>Stephanodiscaceae</taxon>
        <taxon>Cyclostephanos</taxon>
    </lineage>
</organism>
<feature type="compositionally biased region" description="Acidic residues" evidence="2">
    <location>
        <begin position="759"/>
        <end position="779"/>
    </location>
</feature>
<protein>
    <recommendedName>
        <fullName evidence="3">Helicase C-terminal domain-containing protein</fullName>
    </recommendedName>
</protein>
<evidence type="ECO:0000259" key="3">
    <source>
        <dbReference type="PROSITE" id="PS51194"/>
    </source>
</evidence>
<dbReference type="EMBL" id="JALLPB020000126">
    <property type="protein sequence ID" value="KAL3816926.1"/>
    <property type="molecule type" value="Genomic_DNA"/>
</dbReference>
<evidence type="ECO:0000313" key="4">
    <source>
        <dbReference type="EMBL" id="KAL3816926.1"/>
    </source>
</evidence>
<evidence type="ECO:0000313" key="5">
    <source>
        <dbReference type="Proteomes" id="UP001530377"/>
    </source>
</evidence>
<name>A0ABD3RXL7_9STRA</name>
<gene>
    <name evidence="4" type="ORF">ACHAXA_009121</name>
</gene>
<comment type="similarity">
    <text evidence="1">Belongs to the SBNO family.</text>
</comment>
<feature type="region of interest" description="Disordered" evidence="2">
    <location>
        <begin position="1428"/>
        <end position="1450"/>
    </location>
</feature>
<dbReference type="Pfam" id="PF13872">
    <property type="entry name" value="AAA_34"/>
    <property type="match status" value="1"/>
</dbReference>
<reference evidence="4 5" key="1">
    <citation type="submission" date="2024-10" db="EMBL/GenBank/DDBJ databases">
        <title>Updated reference genomes for cyclostephanoid diatoms.</title>
        <authorList>
            <person name="Roberts W.R."/>
            <person name="Alverson A.J."/>
        </authorList>
    </citation>
    <scope>NUCLEOTIDE SEQUENCE [LARGE SCALE GENOMIC DNA]</scope>
    <source>
        <strain evidence="4 5">AJA228-03</strain>
    </source>
</reference>
<dbReference type="InterPro" id="IPR027417">
    <property type="entry name" value="P-loop_NTPase"/>
</dbReference>
<evidence type="ECO:0000256" key="2">
    <source>
        <dbReference type="SAM" id="MobiDB-lite"/>
    </source>
</evidence>
<dbReference type="SUPFAM" id="SSF52540">
    <property type="entry name" value="P-loop containing nucleoside triphosphate hydrolases"/>
    <property type="match status" value="2"/>
</dbReference>
<feature type="region of interest" description="Disordered" evidence="2">
    <location>
        <begin position="683"/>
        <end position="779"/>
    </location>
</feature>
<dbReference type="PROSITE" id="PS51194">
    <property type="entry name" value="HELICASE_CTER"/>
    <property type="match status" value="1"/>
</dbReference>
<evidence type="ECO:0000256" key="1">
    <source>
        <dbReference type="ARBA" id="ARBA00006992"/>
    </source>
</evidence>
<dbReference type="PANTHER" id="PTHR12706:SF30">
    <property type="entry name" value="PROTEIN STRAWBERRY NOTCH-RELATED"/>
    <property type="match status" value="1"/>
</dbReference>
<feature type="compositionally biased region" description="Basic residues" evidence="2">
    <location>
        <begin position="728"/>
        <end position="748"/>
    </location>
</feature>
<dbReference type="InterPro" id="IPR039187">
    <property type="entry name" value="SNO_AAA"/>
</dbReference>
<sequence>MRLLPPAAMSSVPIPNIEALRAALRQGGDAAAALAAMASVTSASSSSTAAAAAAAAVAAVANREGQDDGHEVEDEISYTPYKPSKLKYGRDHPDPVVENATLAAVTPPDITYNLAMPSDIIHTGKLSNLQLEAIVYGCQHHMMDLPKQPMLSSRSGGLVNDKENIPNAIPGIMPVDSKDVKGNVRAITPLNPTAEGREREPPAKRAGFLLGDGAGMGKGRTLAGFVVENIARGRKKHVWISVSSDLYEDAKRDLRDLGMGAYAENNCFNLGKLPYGSLVSSSSKSTKTKGKKAKPSKTKADTGCYDEGVMFATYSTLIGKNKKGTRLEQLVEWCGGSNPEDFDGLVMLDECHKAKTIDLDGDGKAANVGKSGLCSQTAAKVVELQELLPRARIVYCSATSVTEPKNLGFMSRLGLWGPGTEHPSGFNQFLGGLDRLGTGAMELHAMHLKSIGAITARTLSYSMCEFEMIDNVGDANVRKVYNQAAELWTDLHSKLADRCAQLQQDVEKNKKIRWLEERELPLTEDLIHHLELHEDSDSEDEDSNDEDGAIAEQKELRRKFRNRTPGVLKALFWSSHQRFFRSLCIASKVDKAVELAKKAVDDGNCCVIGLQSTGEARSKGAARSSGINLDKGSATLDYFVSAPNEDLKRIIMQMFPLPPKPKGVIAPEFLNVLKKDDIANDITDDETMSSDQTSTVRPNGRPSRRVHKKKVNYSELEDDEGNDSLSHGGKKRKTIRKGSKSSKNKKQRGSSLSSATLTSDDEESDFTVELSDDDDTFDDDDNVDCSRHILMNNSNHAKKTPRKTNSIPWNEIPLERERFAMGTRFDQADHERLVLYRKAAEQVKSWLDTVDNLNLPANPLDRLLNELGGPSEVAELTGRKTRQVEVYDALLDKKVVIYEIRRGDGPMDQINIEEKNHFQSGAKKIAILSEAASTGISLQADRRVKNQRRRVHITLELPWSADKAIQQLGRTHRSNQTSGPLYKFLISDVGGEKRFASAVAKKLAKLGALTQGDRRATGSANGLGLGSFDIDSYYGYKALKEMLSMIWTCSTVSVLESELGDTADKLYVEVLQIIDEHLIAAIDGDSDWEDNLIPDDSTTIAEDTRSMMIYNLLTGRCRRLAEDRVHAIKDGRSVVSYMEALANGTEHSEAIKANLDDELKRAKEAGLNFNVLCNFWLYDVGVMQTDKSNVVTRFLNRLLGMNLNRQKFMFRYFMAALDNVVIAAKRAGTYDTGITTLTGNNIEFVGKPRAFTFRGLTAKDERVLLYRVAQDTGTAPETALELYNGAKDQNAPTTRDEWNRSGQRLGIVSGFYTDSRSYLKGAQSDKCIVIRPNKLRITEPKESIRRKLMNGHWASVSVDQAMTIWRREFDLANIPASEEYQFSCPGRHKECYVFAGSIVPILNKILVASDLDIRSDREAKPYRVVRVDTSKEPDDGDNIERGGAQSGNDDELEVCRPVERATIEVDSLIGGVEDVGKGVARKMIGKIGASVFRGLIVKYKDNDENEHCDPSGSFYTRFTDGTKLKMDAAKAKRARQLFENETFQLVACGMSREDVANSLAEYTVAGLDVKKKLRSPILGNGEDEDPENHEMIFEESYQGEMPDAIVGLMFDDKIVRAKDASKNDVEVPLWEKVLMHLSLKLLSEGIESARQLYNLEKAELNTTSGDA</sequence>
<dbReference type="InterPro" id="IPR026937">
    <property type="entry name" value="SBNO_Helicase_C_dom"/>
</dbReference>
<dbReference type="Pfam" id="PF13871">
    <property type="entry name" value="Helicase_C_4"/>
    <property type="match status" value="1"/>
</dbReference>
<dbReference type="Gene3D" id="3.40.50.300">
    <property type="entry name" value="P-loop containing nucleotide triphosphate hydrolases"/>
    <property type="match status" value="2"/>
</dbReference>
<feature type="compositionally biased region" description="Basic residues" evidence="2">
    <location>
        <begin position="702"/>
        <end position="711"/>
    </location>
</feature>
<feature type="domain" description="Helicase C-terminal" evidence="3">
    <location>
        <begin position="859"/>
        <end position="1021"/>
    </location>
</feature>
<dbReference type="InterPro" id="IPR001650">
    <property type="entry name" value="Helicase_C-like"/>
</dbReference>
<proteinExistence type="inferred from homology"/>